<sequence length="293" mass="32184">MYPQSTWFDTVDALTDAVADSLGTMRVIDAGIAAGAAIDGYCVHCERVCLLQVNGGALFGEDVNLREGLVCQSCGLNSRSRQLYLAARRAFPHGSRLALLEAFSPLARYAEAAWPGIQLSEFHDSSARSGQTYEFPDNEGGHRRAFHQDMQRMSFADQSLDGILHNDVLEHVPDALAGLQECHRVLVDGGTSLFTMPWFPWLPSTLVRGRLDEQGALLELLPTELHGDGLRPEGIYTFYNFGADFADLLGRAGFSKIAFGCCYDPFAGFVTNNYRYGDDFLMLPTVIRATKAA</sequence>
<dbReference type="GO" id="GO:0008168">
    <property type="term" value="F:methyltransferase activity"/>
    <property type="evidence" value="ECO:0007669"/>
    <property type="project" value="UniProtKB-KW"/>
</dbReference>
<gene>
    <name evidence="2" type="ORF">AAE039_08450</name>
</gene>
<dbReference type="Proteomes" id="UP001455088">
    <property type="component" value="Unassembled WGS sequence"/>
</dbReference>
<dbReference type="InterPro" id="IPR013216">
    <property type="entry name" value="Methyltransf_11"/>
</dbReference>
<protein>
    <submittedName>
        <fullName evidence="2">Methyltransferase domain-containing protein</fullName>
    </submittedName>
</protein>
<dbReference type="RefSeq" id="WP_019182585.1">
    <property type="nucleotide sequence ID" value="NZ_JBBYHY010000004.1"/>
</dbReference>
<dbReference type="Pfam" id="PF08241">
    <property type="entry name" value="Methyltransf_11"/>
    <property type="match status" value="1"/>
</dbReference>
<evidence type="ECO:0000313" key="3">
    <source>
        <dbReference type="Proteomes" id="UP001455088"/>
    </source>
</evidence>
<dbReference type="InterPro" id="IPR029063">
    <property type="entry name" value="SAM-dependent_MTases_sf"/>
</dbReference>
<keyword evidence="2" id="KW-0808">Transferase</keyword>
<evidence type="ECO:0000313" key="2">
    <source>
        <dbReference type="EMBL" id="MEL3953591.1"/>
    </source>
</evidence>
<evidence type="ECO:0000259" key="1">
    <source>
        <dbReference type="Pfam" id="PF08241"/>
    </source>
</evidence>
<dbReference type="GO" id="GO:0032259">
    <property type="term" value="P:methylation"/>
    <property type="evidence" value="ECO:0007669"/>
    <property type="project" value="UniProtKB-KW"/>
</dbReference>
<reference evidence="2 3" key="1">
    <citation type="submission" date="2024-04" db="EMBL/GenBank/DDBJ databases">
        <title>Bacterial endophytes with biocontrol capabilities against important plant pathogens.</title>
        <authorList>
            <person name="Alayande K.A."/>
        </authorList>
    </citation>
    <scope>NUCLEOTIDE SEQUENCE [LARGE SCALE GENOMIC DNA]</scope>
    <source>
        <strain evidence="2 3">KV22</strain>
    </source>
</reference>
<keyword evidence="3" id="KW-1185">Reference proteome</keyword>
<name>A0ABU9JL66_9GAMM</name>
<organism evidence="2 3">
    <name type="scientific">Stenotrophomonas bentonitica</name>
    <dbReference type="NCBI Taxonomy" id="1450134"/>
    <lineage>
        <taxon>Bacteria</taxon>
        <taxon>Pseudomonadati</taxon>
        <taxon>Pseudomonadota</taxon>
        <taxon>Gammaproteobacteria</taxon>
        <taxon>Lysobacterales</taxon>
        <taxon>Lysobacteraceae</taxon>
        <taxon>Stenotrophomonas</taxon>
    </lineage>
</organism>
<dbReference type="Gene3D" id="3.40.50.150">
    <property type="entry name" value="Vaccinia Virus protein VP39"/>
    <property type="match status" value="1"/>
</dbReference>
<dbReference type="SUPFAM" id="SSF53335">
    <property type="entry name" value="S-adenosyl-L-methionine-dependent methyltransferases"/>
    <property type="match status" value="1"/>
</dbReference>
<accession>A0ABU9JL66</accession>
<dbReference type="EMBL" id="JBBYHY010000004">
    <property type="protein sequence ID" value="MEL3953591.1"/>
    <property type="molecule type" value="Genomic_DNA"/>
</dbReference>
<feature type="domain" description="Methyltransferase type 11" evidence="1">
    <location>
        <begin position="145"/>
        <end position="193"/>
    </location>
</feature>
<proteinExistence type="predicted"/>
<keyword evidence="2" id="KW-0489">Methyltransferase</keyword>
<comment type="caution">
    <text evidence="2">The sequence shown here is derived from an EMBL/GenBank/DDBJ whole genome shotgun (WGS) entry which is preliminary data.</text>
</comment>